<dbReference type="GO" id="GO:0016075">
    <property type="term" value="P:rRNA catabolic process"/>
    <property type="evidence" value="ECO:0007669"/>
    <property type="project" value="TreeGrafter"/>
</dbReference>
<dbReference type="PANTHER" id="PTHR33988">
    <property type="entry name" value="ENDORIBONUCLEASE MAZF-RELATED"/>
    <property type="match status" value="1"/>
</dbReference>
<dbReference type="InterPro" id="IPR011067">
    <property type="entry name" value="Plasmid_toxin/cell-grow_inhib"/>
</dbReference>
<dbReference type="GO" id="GO:0006402">
    <property type="term" value="P:mRNA catabolic process"/>
    <property type="evidence" value="ECO:0007669"/>
    <property type="project" value="TreeGrafter"/>
</dbReference>
<evidence type="ECO:0000313" key="3">
    <source>
        <dbReference type="EMBL" id="KUP04747.1"/>
    </source>
</evidence>
<comment type="caution">
    <text evidence="3">The sequence shown here is derived from an EMBL/GenBank/DDBJ whole genome shotgun (WGS) entry which is preliminary data.</text>
</comment>
<dbReference type="GO" id="GO:0004521">
    <property type="term" value="F:RNA endonuclease activity"/>
    <property type="evidence" value="ECO:0007669"/>
    <property type="project" value="TreeGrafter"/>
</dbReference>
<keyword evidence="2" id="KW-1277">Toxin-antitoxin system</keyword>
<evidence type="ECO:0000313" key="4">
    <source>
        <dbReference type="Proteomes" id="UP000074108"/>
    </source>
</evidence>
<dbReference type="AlphaFoldDB" id="A0A147K587"/>
<dbReference type="EMBL" id="LDYG01000048">
    <property type="protein sequence ID" value="KUP04747.1"/>
    <property type="molecule type" value="Genomic_DNA"/>
</dbReference>
<dbReference type="SUPFAM" id="SSF50118">
    <property type="entry name" value="Cell growth inhibitor/plasmid maintenance toxic component"/>
    <property type="match status" value="1"/>
</dbReference>
<dbReference type="OrthoDB" id="129822at2"/>
<keyword evidence="4" id="KW-1185">Reference proteome</keyword>
<dbReference type="InterPro" id="IPR003477">
    <property type="entry name" value="PemK-like"/>
</dbReference>
<dbReference type="Proteomes" id="UP000074108">
    <property type="component" value="Unassembled WGS sequence"/>
</dbReference>
<dbReference type="STRING" id="1150625.Q75_14695"/>
<sequence>MYNQGDIVLIPVPFSDLTNRKQRPVLIISNDDYNKITEDIVVVAITSQLRDLDYSVVIEGTNLEEGTLKTTSAVRADKVYTLSKNIVRKKFGRVNAEVIHDIQSKLNALKRGTRGSEL</sequence>
<name>A0A147K587_9BACI</name>
<evidence type="ECO:0000256" key="1">
    <source>
        <dbReference type="ARBA" id="ARBA00007521"/>
    </source>
</evidence>
<dbReference type="PATRIC" id="fig|1150625.3.peg.3076"/>
<evidence type="ECO:0000256" key="2">
    <source>
        <dbReference type="ARBA" id="ARBA00022649"/>
    </source>
</evidence>
<dbReference type="GO" id="GO:0003677">
    <property type="term" value="F:DNA binding"/>
    <property type="evidence" value="ECO:0007669"/>
    <property type="project" value="InterPro"/>
</dbReference>
<proteinExistence type="inferred from homology"/>
<dbReference type="Pfam" id="PF02452">
    <property type="entry name" value="PemK_toxin"/>
    <property type="match status" value="1"/>
</dbReference>
<gene>
    <name evidence="3" type="ORF">Q75_14695</name>
</gene>
<protein>
    <submittedName>
        <fullName evidence="3">MazF family transcriptional regulator</fullName>
    </submittedName>
</protein>
<dbReference type="Gene3D" id="2.30.30.110">
    <property type="match status" value="1"/>
</dbReference>
<accession>A0A147K587</accession>
<organism evidence="3 4">
    <name type="scientific">Bacillus coahuilensis p1.1.43</name>
    <dbReference type="NCBI Taxonomy" id="1150625"/>
    <lineage>
        <taxon>Bacteria</taxon>
        <taxon>Bacillati</taxon>
        <taxon>Bacillota</taxon>
        <taxon>Bacilli</taxon>
        <taxon>Bacillales</taxon>
        <taxon>Bacillaceae</taxon>
        <taxon>Bacillus</taxon>
    </lineage>
</organism>
<reference evidence="3 4" key="1">
    <citation type="journal article" date="2016" name="Front. Microbiol.">
        <title>Microevolution Analysis of Bacillus coahuilensis Unveils Differences in Phosphorus Acquisition Strategies and Their Regulation.</title>
        <authorList>
            <person name="Gomez-Lunar Z."/>
            <person name="Hernandez-Gonzalez I."/>
            <person name="Rodriguez-Torres M.D."/>
            <person name="Souza V."/>
            <person name="Olmedo-Alvarez G."/>
        </authorList>
    </citation>
    <scope>NUCLEOTIDE SEQUENCE [LARGE SCALE GENOMIC DNA]</scope>
    <source>
        <strain evidence="4">p1.1.43</strain>
    </source>
</reference>
<comment type="similarity">
    <text evidence="1">Belongs to the PemK/MazF family.</text>
</comment>